<organism evidence="2 3">
    <name type="scientific">Oxynema aestuarii AP17</name>
    <dbReference type="NCBI Taxonomy" id="2064643"/>
    <lineage>
        <taxon>Bacteria</taxon>
        <taxon>Bacillati</taxon>
        <taxon>Cyanobacteriota</taxon>
        <taxon>Cyanophyceae</taxon>
        <taxon>Oscillatoriophycideae</taxon>
        <taxon>Oscillatoriales</taxon>
        <taxon>Oscillatoriaceae</taxon>
        <taxon>Oxynema</taxon>
        <taxon>Oxynema aestuarii</taxon>
    </lineage>
</organism>
<dbReference type="Pfam" id="PF20670">
    <property type="entry name" value="DUF6816"/>
    <property type="match status" value="1"/>
</dbReference>
<dbReference type="InterPro" id="IPR049213">
    <property type="entry name" value="DUF6816"/>
</dbReference>
<dbReference type="EMBL" id="CP051167">
    <property type="protein sequence ID" value="QIZ73947.1"/>
    <property type="molecule type" value="Genomic_DNA"/>
</dbReference>
<dbReference type="AlphaFoldDB" id="A0A6H1U6F1"/>
<keyword evidence="3" id="KW-1185">Reference proteome</keyword>
<dbReference type="Proteomes" id="UP000500857">
    <property type="component" value="Chromosome"/>
</dbReference>
<accession>A0A6H1U6F1</accession>
<dbReference type="KEGG" id="oxy:HCG48_25215"/>
<evidence type="ECO:0000313" key="2">
    <source>
        <dbReference type="EMBL" id="QIZ73947.1"/>
    </source>
</evidence>
<gene>
    <name evidence="2" type="ORF">HCG48_25215</name>
</gene>
<sequence>MAVLAIALFGITAPALAGSLGDRVSRFPEWQSKPRLQLAKGDLLYPNWMEGTWEVTSTLLEQYAPLAPEIVTPGFEKNKRFLKKPVTFQVKFSPEESAHLSNALPSSQNNRQTDGSDDVTIVADREFNGLNLAKAYLGDRKVVSVKVDPDDPNRQITELSGNRTLVSVVTARGSEMPSDEEFIATEITQQVFRGDSSIYLNEVETTTDYRKLQPPVTAIEADQMTAIYLSPQDPDFFAAGGQPVALYHYKLELFPLEDNAKK</sequence>
<proteinExistence type="predicted"/>
<protein>
    <recommendedName>
        <fullName evidence="1">DUF6816 domain-containing protein</fullName>
    </recommendedName>
</protein>
<feature type="domain" description="DUF6816" evidence="1">
    <location>
        <begin position="38"/>
        <end position="254"/>
    </location>
</feature>
<evidence type="ECO:0000313" key="3">
    <source>
        <dbReference type="Proteomes" id="UP000500857"/>
    </source>
</evidence>
<evidence type="ECO:0000259" key="1">
    <source>
        <dbReference type="Pfam" id="PF20670"/>
    </source>
</evidence>
<name>A0A6H1U6F1_9CYAN</name>
<reference evidence="2 3" key="1">
    <citation type="submission" date="2020-04" db="EMBL/GenBank/DDBJ databases">
        <authorList>
            <person name="Basu S."/>
            <person name="Maruthanayagam V."/>
            <person name="Chakraborty S."/>
            <person name="Pramanik A."/>
            <person name="Mukherjee J."/>
            <person name="Brink B."/>
        </authorList>
    </citation>
    <scope>NUCLEOTIDE SEQUENCE [LARGE SCALE GENOMIC DNA]</scope>
    <source>
        <strain evidence="2 3">AP17</strain>
    </source>
</reference>